<dbReference type="KEGG" id="pkz:C5L36_0B05030"/>
<dbReference type="VEuPathDB" id="FungiDB:C5L36_0B05030"/>
<evidence type="ECO:0000256" key="2">
    <source>
        <dbReference type="ARBA" id="ARBA00022840"/>
    </source>
</evidence>
<dbReference type="GO" id="GO:0005634">
    <property type="term" value="C:nucleus"/>
    <property type="evidence" value="ECO:0007669"/>
    <property type="project" value="TreeGrafter"/>
</dbReference>
<accession>A0A2U9R1S2</accession>
<dbReference type="InterPro" id="IPR050108">
    <property type="entry name" value="CDK"/>
</dbReference>
<dbReference type="RefSeq" id="XP_029320732.1">
    <property type="nucleotide sequence ID" value="XM_029464873.1"/>
</dbReference>
<feature type="domain" description="Protein kinase" evidence="3">
    <location>
        <begin position="9"/>
        <end position="349"/>
    </location>
</feature>
<dbReference type="EMBL" id="CP028774">
    <property type="protein sequence ID" value="AWU75255.1"/>
    <property type="molecule type" value="Genomic_DNA"/>
</dbReference>
<evidence type="ECO:0000313" key="5">
    <source>
        <dbReference type="Proteomes" id="UP000249293"/>
    </source>
</evidence>
<dbReference type="Proteomes" id="UP000249293">
    <property type="component" value="Chromosome 2"/>
</dbReference>
<keyword evidence="2" id="KW-0067">ATP-binding</keyword>
<dbReference type="Pfam" id="PF00069">
    <property type="entry name" value="Pkinase"/>
    <property type="match status" value="1"/>
</dbReference>
<dbReference type="SUPFAM" id="SSF56112">
    <property type="entry name" value="Protein kinase-like (PK-like)"/>
    <property type="match status" value="1"/>
</dbReference>
<dbReference type="Gene3D" id="1.10.510.10">
    <property type="entry name" value="Transferase(Phosphotransferase) domain 1"/>
    <property type="match status" value="1"/>
</dbReference>
<dbReference type="GO" id="GO:0005524">
    <property type="term" value="F:ATP binding"/>
    <property type="evidence" value="ECO:0007669"/>
    <property type="project" value="UniProtKB-KW"/>
</dbReference>
<organism evidence="4 5">
    <name type="scientific">Pichia kudriavzevii</name>
    <name type="common">Yeast</name>
    <name type="synonym">Issatchenkia orientalis</name>
    <dbReference type="NCBI Taxonomy" id="4909"/>
    <lineage>
        <taxon>Eukaryota</taxon>
        <taxon>Fungi</taxon>
        <taxon>Dikarya</taxon>
        <taxon>Ascomycota</taxon>
        <taxon>Saccharomycotina</taxon>
        <taxon>Pichiomycetes</taxon>
        <taxon>Pichiales</taxon>
        <taxon>Pichiaceae</taxon>
        <taxon>Pichia</taxon>
    </lineage>
</organism>
<keyword evidence="1" id="KW-0547">Nucleotide-binding</keyword>
<dbReference type="Gene3D" id="3.30.200.20">
    <property type="entry name" value="Phosphorylase Kinase, domain 1"/>
    <property type="match status" value="1"/>
</dbReference>
<dbReference type="GeneID" id="40383020"/>
<dbReference type="OrthoDB" id="413582at2759"/>
<proteinExistence type="predicted"/>
<dbReference type="PANTHER" id="PTHR24056">
    <property type="entry name" value="CELL DIVISION PROTEIN KINASE"/>
    <property type="match status" value="1"/>
</dbReference>
<dbReference type="PANTHER" id="PTHR24056:SF508">
    <property type="entry name" value="CYCLIN-DEPENDENT KINASE 10"/>
    <property type="match status" value="1"/>
</dbReference>
<keyword evidence="5" id="KW-1185">Reference proteome</keyword>
<dbReference type="STRING" id="4909.A0A2U9R1S2"/>
<name>A0A2U9R1S2_PICKU</name>
<reference evidence="4 5" key="1">
    <citation type="submission" date="2018-06" db="EMBL/GenBank/DDBJ databases">
        <title>Population genomics shows no distinction between pathogenic Candida krusei and environmental Pichia kudriavzevii: One species, four names.</title>
        <authorList>
            <person name="Douglass A.P."/>
            <person name="Offei B."/>
            <person name="Braun-Galleani S."/>
            <person name="Coughlan A.Y."/>
            <person name="Martos A."/>
            <person name="Ortiz-Merino R.A."/>
            <person name="Byrne K.P."/>
            <person name="Wolfe K.H."/>
        </authorList>
    </citation>
    <scope>NUCLEOTIDE SEQUENCE [LARGE SCALE GENOMIC DNA]</scope>
    <source>
        <strain evidence="4 5">CBS573</strain>
    </source>
</reference>
<dbReference type="GO" id="GO:0007346">
    <property type="term" value="P:regulation of mitotic cell cycle"/>
    <property type="evidence" value="ECO:0007669"/>
    <property type="project" value="TreeGrafter"/>
</dbReference>
<sequence>MDQLEGKQWKVVSRLSGGRFSDVFKIERVVEGKESELRMGEPVNYSIFALKVVDPDECKPPHNIRNEIQILQKLEEHRRRSPTRRTNNVVTLVDVIYNNVEYGLIFPYYDLSLTAYIKKNIKTRSKFNLDGSISPERINNVPIATTKSLLYGILNGLSWIHDLGIIHRDINPNNILLANDKEISPVIIDFGISYEEPDNNGLESCNMKFTDIATGFYKAPELLLSKRDYSNKVDIWAVGILMTLLLSEDGREVFDPDATNSDLVLLSNIISVFGSPPTDWSDCVGLSSFEAMNTTFFKKPAKPLEEIIPRLFKNPHLPEFGPLRKLFVGLTQYENKHRLSAADALKLLC</sequence>
<evidence type="ECO:0000256" key="1">
    <source>
        <dbReference type="ARBA" id="ARBA00022741"/>
    </source>
</evidence>
<protein>
    <recommendedName>
        <fullName evidence="3">Protein kinase domain-containing protein</fullName>
    </recommendedName>
</protein>
<gene>
    <name evidence="4" type="ORF">C5L36_0B05030</name>
</gene>
<dbReference type="InterPro" id="IPR011009">
    <property type="entry name" value="Kinase-like_dom_sf"/>
</dbReference>
<dbReference type="GO" id="GO:0004674">
    <property type="term" value="F:protein serine/threonine kinase activity"/>
    <property type="evidence" value="ECO:0007669"/>
    <property type="project" value="TreeGrafter"/>
</dbReference>
<dbReference type="InterPro" id="IPR000719">
    <property type="entry name" value="Prot_kinase_dom"/>
</dbReference>
<dbReference type="AlphaFoldDB" id="A0A2U9R1S2"/>
<evidence type="ECO:0000313" key="4">
    <source>
        <dbReference type="EMBL" id="AWU75255.1"/>
    </source>
</evidence>
<dbReference type="PROSITE" id="PS50011">
    <property type="entry name" value="PROTEIN_KINASE_DOM"/>
    <property type="match status" value="1"/>
</dbReference>
<evidence type="ECO:0000259" key="3">
    <source>
        <dbReference type="PROSITE" id="PS50011"/>
    </source>
</evidence>